<dbReference type="InterPro" id="IPR036388">
    <property type="entry name" value="WH-like_DNA-bd_sf"/>
</dbReference>
<dbReference type="PANTHER" id="PTHR30346:SF0">
    <property type="entry name" value="HCA OPERON TRANSCRIPTIONAL ACTIVATOR HCAR"/>
    <property type="match status" value="1"/>
</dbReference>
<evidence type="ECO:0000313" key="6">
    <source>
        <dbReference type="EMBL" id="MBB6038308.1"/>
    </source>
</evidence>
<evidence type="ECO:0000256" key="3">
    <source>
        <dbReference type="ARBA" id="ARBA00023125"/>
    </source>
</evidence>
<keyword evidence="2" id="KW-0805">Transcription regulation</keyword>
<dbReference type="Proteomes" id="UP000548476">
    <property type="component" value="Unassembled WGS sequence"/>
</dbReference>
<protein>
    <submittedName>
        <fullName evidence="6">DNA-binding transcriptional LysR family regulator</fullName>
    </submittedName>
</protein>
<gene>
    <name evidence="6" type="ORF">HNR73_006191</name>
</gene>
<feature type="domain" description="HTH lysR-type" evidence="5">
    <location>
        <begin position="6"/>
        <end position="63"/>
    </location>
</feature>
<evidence type="ECO:0000259" key="5">
    <source>
        <dbReference type="PROSITE" id="PS50931"/>
    </source>
</evidence>
<dbReference type="GO" id="GO:0003677">
    <property type="term" value="F:DNA binding"/>
    <property type="evidence" value="ECO:0007669"/>
    <property type="project" value="UniProtKB-KW"/>
</dbReference>
<dbReference type="RefSeq" id="WP_184791107.1">
    <property type="nucleotide sequence ID" value="NZ_BONT01000008.1"/>
</dbReference>
<dbReference type="Pfam" id="PF00126">
    <property type="entry name" value="HTH_1"/>
    <property type="match status" value="1"/>
</dbReference>
<dbReference type="SUPFAM" id="SSF46785">
    <property type="entry name" value="Winged helix' DNA-binding domain"/>
    <property type="match status" value="1"/>
</dbReference>
<dbReference type="Gene3D" id="3.40.190.10">
    <property type="entry name" value="Periplasmic binding protein-like II"/>
    <property type="match status" value="2"/>
</dbReference>
<dbReference type="InterPro" id="IPR036390">
    <property type="entry name" value="WH_DNA-bd_sf"/>
</dbReference>
<keyword evidence="3 6" id="KW-0238">DNA-binding</keyword>
<dbReference type="AlphaFoldDB" id="A0A841FX47"/>
<evidence type="ECO:0000256" key="2">
    <source>
        <dbReference type="ARBA" id="ARBA00023015"/>
    </source>
</evidence>
<dbReference type="GO" id="GO:0003700">
    <property type="term" value="F:DNA-binding transcription factor activity"/>
    <property type="evidence" value="ECO:0007669"/>
    <property type="project" value="InterPro"/>
</dbReference>
<dbReference type="PRINTS" id="PR00039">
    <property type="entry name" value="HTHLYSR"/>
</dbReference>
<name>A0A841FX47_9ACTN</name>
<dbReference type="GO" id="GO:0032993">
    <property type="term" value="C:protein-DNA complex"/>
    <property type="evidence" value="ECO:0007669"/>
    <property type="project" value="TreeGrafter"/>
</dbReference>
<reference evidence="6 7" key="1">
    <citation type="submission" date="2020-08" db="EMBL/GenBank/DDBJ databases">
        <title>Genomic Encyclopedia of Type Strains, Phase IV (KMG-IV): sequencing the most valuable type-strain genomes for metagenomic binning, comparative biology and taxonomic classification.</title>
        <authorList>
            <person name="Goeker M."/>
        </authorList>
    </citation>
    <scope>NUCLEOTIDE SEQUENCE [LARGE SCALE GENOMIC DNA]</scope>
    <source>
        <strain evidence="6 7">YIM 65646</strain>
    </source>
</reference>
<dbReference type="Pfam" id="PF03466">
    <property type="entry name" value="LysR_substrate"/>
    <property type="match status" value="1"/>
</dbReference>
<dbReference type="CDD" id="cd08414">
    <property type="entry name" value="PBP2_LTTR_aromatics_like"/>
    <property type="match status" value="1"/>
</dbReference>
<organism evidence="6 7">
    <name type="scientific">Phytomonospora endophytica</name>
    <dbReference type="NCBI Taxonomy" id="714109"/>
    <lineage>
        <taxon>Bacteria</taxon>
        <taxon>Bacillati</taxon>
        <taxon>Actinomycetota</taxon>
        <taxon>Actinomycetes</taxon>
        <taxon>Micromonosporales</taxon>
        <taxon>Micromonosporaceae</taxon>
        <taxon>Phytomonospora</taxon>
    </lineage>
</organism>
<comment type="caution">
    <text evidence="6">The sequence shown here is derived from an EMBL/GenBank/DDBJ whole genome shotgun (WGS) entry which is preliminary data.</text>
</comment>
<dbReference type="FunFam" id="1.10.10.10:FF:000001">
    <property type="entry name" value="LysR family transcriptional regulator"/>
    <property type="match status" value="1"/>
</dbReference>
<dbReference type="InterPro" id="IPR000847">
    <property type="entry name" value="LysR_HTH_N"/>
</dbReference>
<comment type="similarity">
    <text evidence="1">Belongs to the LysR transcriptional regulatory family.</text>
</comment>
<dbReference type="PANTHER" id="PTHR30346">
    <property type="entry name" value="TRANSCRIPTIONAL DUAL REGULATOR HCAR-RELATED"/>
    <property type="match status" value="1"/>
</dbReference>
<evidence type="ECO:0000256" key="1">
    <source>
        <dbReference type="ARBA" id="ARBA00009437"/>
    </source>
</evidence>
<evidence type="ECO:0000256" key="4">
    <source>
        <dbReference type="ARBA" id="ARBA00023163"/>
    </source>
</evidence>
<keyword evidence="7" id="KW-1185">Reference proteome</keyword>
<dbReference type="SUPFAM" id="SSF53850">
    <property type="entry name" value="Periplasmic binding protein-like II"/>
    <property type="match status" value="1"/>
</dbReference>
<evidence type="ECO:0000313" key="7">
    <source>
        <dbReference type="Proteomes" id="UP000548476"/>
    </source>
</evidence>
<dbReference type="Gene3D" id="1.10.10.10">
    <property type="entry name" value="Winged helix-like DNA-binding domain superfamily/Winged helix DNA-binding domain"/>
    <property type="match status" value="1"/>
</dbReference>
<sequence>MDLPEVELRQLRVFAIVAEEGHVGRAARRLGIAQPPLSQQIQRLEAKIGHALFTRHPRGVALTPAGAELLPVANAALALVAHGVDAARRAGRGEGGRLRVGMAASLASSFLPRVVRAFRARHPTVALDIREMTTDPQADALRDGLIDVGVGRDAEPSEGVAVRAVAHEPLVAVLPRGHRLATAPDFEAADLAGETFALFPARAGRAFHDRVLGVCRAAGFTPDVGHEAVEWPTLIAFVAAGLAVTIAPKGVALTGVVRRGLARDAVTAITVSRRHGDADVLVEAFLDVALAAASRS</sequence>
<proteinExistence type="inferred from homology"/>
<dbReference type="EMBL" id="JACHGT010000016">
    <property type="protein sequence ID" value="MBB6038308.1"/>
    <property type="molecule type" value="Genomic_DNA"/>
</dbReference>
<dbReference type="PROSITE" id="PS50931">
    <property type="entry name" value="HTH_LYSR"/>
    <property type="match status" value="1"/>
</dbReference>
<dbReference type="InterPro" id="IPR005119">
    <property type="entry name" value="LysR_subst-bd"/>
</dbReference>
<keyword evidence="4" id="KW-0804">Transcription</keyword>
<accession>A0A841FX47</accession>